<accession>X1QUN5</accession>
<protein>
    <submittedName>
        <fullName evidence="2">Uncharacterized protein</fullName>
    </submittedName>
</protein>
<evidence type="ECO:0000256" key="1">
    <source>
        <dbReference type="SAM" id="MobiDB-lite"/>
    </source>
</evidence>
<comment type="caution">
    <text evidence="2">The sequence shown here is derived from an EMBL/GenBank/DDBJ whole genome shotgun (WGS) entry which is preliminary data.</text>
</comment>
<sequence length="62" mass="6973">MLNQVEMGKMIGREVAELLDLSLRHVRRILAAYRREGAAALAHGNRGRKPHHALDSSLMKQV</sequence>
<dbReference type="EMBL" id="BARV01039159">
    <property type="protein sequence ID" value="GAI54620.1"/>
    <property type="molecule type" value="Genomic_DNA"/>
</dbReference>
<proteinExistence type="predicted"/>
<evidence type="ECO:0000313" key="2">
    <source>
        <dbReference type="EMBL" id="GAI54620.1"/>
    </source>
</evidence>
<dbReference type="InterPro" id="IPR009057">
    <property type="entry name" value="Homeodomain-like_sf"/>
</dbReference>
<feature type="region of interest" description="Disordered" evidence="1">
    <location>
        <begin position="40"/>
        <end position="62"/>
    </location>
</feature>
<name>X1QUN5_9ZZZZ</name>
<gene>
    <name evidence="2" type="ORF">S06H3_60104</name>
</gene>
<dbReference type="SUPFAM" id="SSF46689">
    <property type="entry name" value="Homeodomain-like"/>
    <property type="match status" value="1"/>
</dbReference>
<reference evidence="2" key="1">
    <citation type="journal article" date="2014" name="Front. Microbiol.">
        <title>High frequency of phylogenetically diverse reductive dehalogenase-homologous genes in deep subseafloor sedimentary metagenomes.</title>
        <authorList>
            <person name="Kawai M."/>
            <person name="Futagami T."/>
            <person name="Toyoda A."/>
            <person name="Takaki Y."/>
            <person name="Nishi S."/>
            <person name="Hori S."/>
            <person name="Arai W."/>
            <person name="Tsubouchi T."/>
            <person name="Morono Y."/>
            <person name="Uchiyama I."/>
            <person name="Ito T."/>
            <person name="Fujiyama A."/>
            <person name="Inagaki F."/>
            <person name="Takami H."/>
        </authorList>
    </citation>
    <scope>NUCLEOTIDE SEQUENCE</scope>
    <source>
        <strain evidence="2">Expedition CK06-06</strain>
    </source>
</reference>
<feature type="non-terminal residue" evidence="2">
    <location>
        <position position="62"/>
    </location>
</feature>
<dbReference type="Pfam" id="PF13551">
    <property type="entry name" value="HTH_29"/>
    <property type="match status" value="1"/>
</dbReference>
<dbReference type="AlphaFoldDB" id="X1QUN5"/>
<organism evidence="2">
    <name type="scientific">marine sediment metagenome</name>
    <dbReference type="NCBI Taxonomy" id="412755"/>
    <lineage>
        <taxon>unclassified sequences</taxon>
        <taxon>metagenomes</taxon>
        <taxon>ecological metagenomes</taxon>
    </lineage>
</organism>